<reference evidence="2" key="1">
    <citation type="journal article" date="2020" name="Stud. Mycol.">
        <title>101 Dothideomycetes genomes: a test case for predicting lifestyles and emergence of pathogens.</title>
        <authorList>
            <person name="Haridas S."/>
            <person name="Albert R."/>
            <person name="Binder M."/>
            <person name="Bloem J."/>
            <person name="Labutti K."/>
            <person name="Salamov A."/>
            <person name="Andreopoulos B."/>
            <person name="Baker S."/>
            <person name="Barry K."/>
            <person name="Bills G."/>
            <person name="Bluhm B."/>
            <person name="Cannon C."/>
            <person name="Castanera R."/>
            <person name="Culley D."/>
            <person name="Daum C."/>
            <person name="Ezra D."/>
            <person name="Gonzalez J."/>
            <person name="Henrissat B."/>
            <person name="Kuo A."/>
            <person name="Liang C."/>
            <person name="Lipzen A."/>
            <person name="Lutzoni F."/>
            <person name="Magnuson J."/>
            <person name="Mondo S."/>
            <person name="Nolan M."/>
            <person name="Ohm R."/>
            <person name="Pangilinan J."/>
            <person name="Park H.-J."/>
            <person name="Ramirez L."/>
            <person name="Alfaro M."/>
            <person name="Sun H."/>
            <person name="Tritt A."/>
            <person name="Yoshinaga Y."/>
            <person name="Zwiers L.-H."/>
            <person name="Turgeon B."/>
            <person name="Goodwin S."/>
            <person name="Spatafora J."/>
            <person name="Crous P."/>
            <person name="Grigoriev I."/>
        </authorList>
    </citation>
    <scope>NUCLEOTIDE SEQUENCE</scope>
    <source>
        <strain evidence="2">CBS 123094</strain>
    </source>
</reference>
<dbReference type="EMBL" id="ML977583">
    <property type="protein sequence ID" value="KAF2001320.1"/>
    <property type="molecule type" value="Genomic_DNA"/>
</dbReference>
<proteinExistence type="predicted"/>
<dbReference type="AlphaFoldDB" id="A0A6A5WHE6"/>
<gene>
    <name evidence="2" type="ORF">P154DRAFT_167966</name>
</gene>
<feature type="compositionally biased region" description="Basic residues" evidence="1">
    <location>
        <begin position="96"/>
        <end position="107"/>
    </location>
</feature>
<feature type="compositionally biased region" description="Polar residues" evidence="1">
    <location>
        <begin position="168"/>
        <end position="179"/>
    </location>
</feature>
<sequence length="179" mass="19344">MQVAKHIQQEQKETRPPHHNARASTPRQVQGVSPSVSEAPPPTRRLSQPAHPPQSPVRPTKKQAQKQNLNRTTNPSNPLPTTSSHLISHVSPLPLHPRHPVHSRSLHSKIDPPPTHDMQCTIPPSPSAARFPPITPSRYPPCASQPASRRVALAAQPPSPAPPSAASCNSVGFSNSLQH</sequence>
<feature type="region of interest" description="Disordered" evidence="1">
    <location>
        <begin position="1"/>
        <end position="179"/>
    </location>
</feature>
<name>A0A6A5WHE6_9PLEO</name>
<feature type="compositionally biased region" description="Basic and acidic residues" evidence="1">
    <location>
        <begin position="7"/>
        <end position="16"/>
    </location>
</feature>
<accession>A0A6A5WHE6</accession>
<evidence type="ECO:0000313" key="2">
    <source>
        <dbReference type="EMBL" id="KAF2001320.1"/>
    </source>
</evidence>
<organism evidence="2 3">
    <name type="scientific">Amniculicola lignicola CBS 123094</name>
    <dbReference type="NCBI Taxonomy" id="1392246"/>
    <lineage>
        <taxon>Eukaryota</taxon>
        <taxon>Fungi</taxon>
        <taxon>Dikarya</taxon>
        <taxon>Ascomycota</taxon>
        <taxon>Pezizomycotina</taxon>
        <taxon>Dothideomycetes</taxon>
        <taxon>Pleosporomycetidae</taxon>
        <taxon>Pleosporales</taxon>
        <taxon>Amniculicolaceae</taxon>
        <taxon>Amniculicola</taxon>
    </lineage>
</organism>
<protein>
    <submittedName>
        <fullName evidence="2">Uncharacterized protein</fullName>
    </submittedName>
</protein>
<feature type="compositionally biased region" description="Low complexity" evidence="1">
    <location>
        <begin position="68"/>
        <end position="86"/>
    </location>
</feature>
<keyword evidence="3" id="KW-1185">Reference proteome</keyword>
<evidence type="ECO:0000256" key="1">
    <source>
        <dbReference type="SAM" id="MobiDB-lite"/>
    </source>
</evidence>
<dbReference type="Proteomes" id="UP000799779">
    <property type="component" value="Unassembled WGS sequence"/>
</dbReference>
<evidence type="ECO:0000313" key="3">
    <source>
        <dbReference type="Proteomes" id="UP000799779"/>
    </source>
</evidence>
<feature type="compositionally biased region" description="Polar residues" evidence="1">
    <location>
        <begin position="22"/>
        <end position="36"/>
    </location>
</feature>